<evidence type="ECO:0000256" key="2">
    <source>
        <dbReference type="SAM" id="SignalP"/>
    </source>
</evidence>
<accession>A0ABT8DLI8</accession>
<name>A0ABT8DLI8_9BURK</name>
<proteinExistence type="predicted"/>
<dbReference type="PIRSF" id="PIRSF011409">
    <property type="entry name" value="HObutyrate_olig_hydrol"/>
    <property type="match status" value="1"/>
</dbReference>
<sequence length="731" mass="75568">MTMTNPCPRPPAAAWTALTLLGLLTACGGPDVAAPPPPPPPPPAPVVNTAPNFLAGAIAQTGYDGNADDLLTGGLGKTGLLAAAAPAFANPLAPTPAELRRNAIFTNYRAVLDYSAAGGFGRLYGPNIDNAGNDTLGEGKIAGTEYIAVADDGTGKQNVVLMVQVPNSFDAKNPCIVTATSSGSRGIYGAIGSSGDWGLKHGCAVAYADKGSGNGLHDLMSDTVIQIDGTLASATAAGKKAHFKADIGDGERASYNAAFPNRVAYKHAHSQQNPEKDWGRDTLRAVKLAFYVLNEKYGNPIAGGTSKEVVLTPANTLVIASSISNGAGAALLAAEQDSEGLIDGVAVTEPQIQPAANSGLTIKFGADMVNNHSKPLVDYFTFANVYQPCAALSSQADQSLHAFYWPAAYAAAAQNRCAALKARGLLAGTTLAAQADEALAKMNDYGWSTATNFTQMSHFRLATNSIVMTYVNSYGRFKVTDNVCGYSFANTSASGDVIAQLPATQAGLFSTGNGVPPSGGINIVWNDSVGGAKLDFLAVSPTSATADFGLDGALCMRALATGKDPVSGATLFGNMKSWSDRVLAGVAEVQATAKLRGLPTIIVAGRSDTLIPVNHAARAYYGKNQLNEAATAKTRYYEVTNAQHFDSFLPAATLLGYDARFVPLHVYFVRAMDQMWAHLKNGTALPASQVVRTTPRAGGAALAATNVPPWSATPAAGDTIGFAAGTLTVPQ</sequence>
<evidence type="ECO:0000313" key="3">
    <source>
        <dbReference type="EMBL" id="MDN3919287.1"/>
    </source>
</evidence>
<gene>
    <name evidence="3" type="ORF">QWJ38_03230</name>
</gene>
<evidence type="ECO:0000313" key="4">
    <source>
        <dbReference type="Proteomes" id="UP001228044"/>
    </source>
</evidence>
<dbReference type="InterPro" id="IPR016582">
    <property type="entry name" value="OHBut_olig_hydro_put"/>
</dbReference>
<evidence type="ECO:0000256" key="1">
    <source>
        <dbReference type="ARBA" id="ARBA00022801"/>
    </source>
</evidence>
<organism evidence="3 4">
    <name type="scientific">Roseateles violae</name>
    <dbReference type="NCBI Taxonomy" id="3058042"/>
    <lineage>
        <taxon>Bacteria</taxon>
        <taxon>Pseudomonadati</taxon>
        <taxon>Pseudomonadota</taxon>
        <taxon>Betaproteobacteria</taxon>
        <taxon>Burkholderiales</taxon>
        <taxon>Sphaerotilaceae</taxon>
        <taxon>Roseateles</taxon>
    </lineage>
</organism>
<feature type="chain" id="PRO_5045998456" evidence="2">
    <location>
        <begin position="34"/>
        <end position="731"/>
    </location>
</feature>
<reference evidence="3 4" key="1">
    <citation type="submission" date="2023-06" db="EMBL/GenBank/DDBJ databases">
        <title>Pelomonas sp. PFR6 16S ribosomal RNA gene Genome sequencing and assembly.</title>
        <authorList>
            <person name="Woo H."/>
        </authorList>
    </citation>
    <scope>NUCLEOTIDE SEQUENCE [LARGE SCALE GENOMIC DNA]</scope>
    <source>
        <strain evidence="3 4">PFR6</strain>
    </source>
</reference>
<keyword evidence="2" id="KW-0732">Signal</keyword>
<feature type="signal peptide" evidence="2">
    <location>
        <begin position="1"/>
        <end position="33"/>
    </location>
</feature>
<dbReference type="GO" id="GO:0016787">
    <property type="term" value="F:hydrolase activity"/>
    <property type="evidence" value="ECO:0007669"/>
    <property type="project" value="UniProtKB-KW"/>
</dbReference>
<dbReference type="Proteomes" id="UP001228044">
    <property type="component" value="Unassembled WGS sequence"/>
</dbReference>
<dbReference type="Pfam" id="PF10605">
    <property type="entry name" value="3HBOH"/>
    <property type="match status" value="1"/>
</dbReference>
<dbReference type="EMBL" id="JAUHHC010000001">
    <property type="protein sequence ID" value="MDN3919287.1"/>
    <property type="molecule type" value="Genomic_DNA"/>
</dbReference>
<protein>
    <submittedName>
        <fullName evidence="3">3-hydroxybutyrate oligomer hydrolase family protein</fullName>
    </submittedName>
</protein>
<keyword evidence="1 3" id="KW-0378">Hydrolase</keyword>
<comment type="caution">
    <text evidence="3">The sequence shown here is derived from an EMBL/GenBank/DDBJ whole genome shotgun (WGS) entry which is preliminary data.</text>
</comment>
<keyword evidence="4" id="KW-1185">Reference proteome</keyword>